<keyword evidence="1 8" id="KW-0808">Transferase</keyword>
<dbReference type="InterPro" id="IPR027417">
    <property type="entry name" value="P-loop_NTPase"/>
</dbReference>
<feature type="binding site" evidence="8">
    <location>
        <position position="133"/>
    </location>
    <ligand>
        <name>Zn(2+)</name>
        <dbReference type="ChEBI" id="CHEBI:29105"/>
        <note>structural</note>
    </ligand>
</feature>
<dbReference type="Proteomes" id="UP000027946">
    <property type="component" value="Unassembled WGS sequence"/>
</dbReference>
<feature type="binding site" evidence="8">
    <location>
        <position position="127"/>
    </location>
    <ligand>
        <name>ATP</name>
        <dbReference type="ChEBI" id="CHEBI:30616"/>
    </ligand>
</feature>
<dbReference type="GO" id="GO:0005737">
    <property type="term" value="C:cytoplasm"/>
    <property type="evidence" value="ECO:0007669"/>
    <property type="project" value="UniProtKB-SubCell"/>
</dbReference>
<feature type="binding site" evidence="8">
    <location>
        <position position="31"/>
    </location>
    <ligand>
        <name>AMP</name>
        <dbReference type="ChEBI" id="CHEBI:456215"/>
    </ligand>
</feature>
<protein>
    <recommendedName>
        <fullName evidence="8 10">Adenylate kinase</fullName>
        <shortName evidence="8">AK</shortName>
        <ecNumber evidence="8 10">2.7.4.3</ecNumber>
    </recommendedName>
    <alternativeName>
        <fullName evidence="8">ATP-AMP transphosphorylase</fullName>
    </alternativeName>
    <alternativeName>
        <fullName evidence="8">ATP:AMP phosphotransferase</fullName>
    </alternativeName>
    <alternativeName>
        <fullName evidence="8">Adenylate monophosphate kinase</fullName>
    </alternativeName>
</protein>
<dbReference type="InterPro" id="IPR033690">
    <property type="entry name" value="Adenylat_kinase_CS"/>
</dbReference>
<dbReference type="AlphaFoldDB" id="A0A069RBY2"/>
<comment type="pathway">
    <text evidence="8">Purine metabolism; AMP biosynthesis via salvage pathway; AMP from ADP: step 1/1.</text>
</comment>
<dbReference type="EMBL" id="JJMM01000023">
    <property type="protein sequence ID" value="KDR94283.1"/>
    <property type="molecule type" value="Genomic_DNA"/>
</dbReference>
<evidence type="ECO:0000259" key="11">
    <source>
        <dbReference type="Pfam" id="PF05191"/>
    </source>
</evidence>
<feature type="binding site" evidence="8">
    <location>
        <position position="150"/>
    </location>
    <ligand>
        <name>Zn(2+)</name>
        <dbReference type="ChEBI" id="CHEBI:29105"/>
        <note>structural</note>
    </ligand>
</feature>
<dbReference type="FunFam" id="3.40.50.300:FF:000106">
    <property type="entry name" value="Adenylate kinase mitochondrial"/>
    <property type="match status" value="1"/>
</dbReference>
<dbReference type="PROSITE" id="PS00113">
    <property type="entry name" value="ADENYLATE_KINASE"/>
    <property type="match status" value="1"/>
</dbReference>
<feature type="binding site" evidence="8">
    <location>
        <position position="130"/>
    </location>
    <ligand>
        <name>Zn(2+)</name>
        <dbReference type="ChEBI" id="CHEBI:29105"/>
        <note>structural</note>
    </ligand>
</feature>
<dbReference type="NCBIfam" id="NF001381">
    <property type="entry name" value="PRK00279.1-3"/>
    <property type="match status" value="1"/>
</dbReference>
<comment type="subunit">
    <text evidence="8 10">Monomer.</text>
</comment>
<comment type="subcellular location">
    <subcellularLocation>
        <location evidence="8 10">Cytoplasm</location>
    </subcellularLocation>
</comment>
<evidence type="ECO:0000256" key="1">
    <source>
        <dbReference type="ARBA" id="ARBA00022679"/>
    </source>
</evidence>
<feature type="binding site" evidence="8">
    <location>
        <position position="160"/>
    </location>
    <ligand>
        <name>AMP</name>
        <dbReference type="ChEBI" id="CHEBI:456215"/>
    </ligand>
</feature>
<dbReference type="Pfam" id="PF05191">
    <property type="entry name" value="ADK_lid"/>
    <property type="match status" value="1"/>
</dbReference>
<feature type="domain" description="Adenylate kinase active site lid" evidence="11">
    <location>
        <begin position="127"/>
        <end position="162"/>
    </location>
</feature>
<dbReference type="PANTHER" id="PTHR23359">
    <property type="entry name" value="NUCLEOTIDE KINASE"/>
    <property type="match status" value="1"/>
</dbReference>
<evidence type="ECO:0000256" key="2">
    <source>
        <dbReference type="ARBA" id="ARBA00022723"/>
    </source>
</evidence>
<keyword evidence="6 8" id="KW-0862">Zinc</keyword>
<dbReference type="GO" id="GO:0044209">
    <property type="term" value="P:AMP salvage"/>
    <property type="evidence" value="ECO:0007669"/>
    <property type="project" value="UniProtKB-UniRule"/>
</dbReference>
<feature type="binding site" evidence="8">
    <location>
        <begin position="85"/>
        <end position="88"/>
    </location>
    <ligand>
        <name>AMP</name>
        <dbReference type="ChEBI" id="CHEBI:456215"/>
    </ligand>
</feature>
<comment type="function">
    <text evidence="8">Catalyzes the reversible transfer of the terminal phosphate group between ATP and AMP. Plays an important role in cellular energy homeostasis and in adenine nucleotide metabolism.</text>
</comment>
<feature type="binding site" evidence="8">
    <location>
        <position position="171"/>
    </location>
    <ligand>
        <name>AMP</name>
        <dbReference type="ChEBI" id="CHEBI:456215"/>
    </ligand>
</feature>
<comment type="caution">
    <text evidence="8">Lacks conserved residue(s) required for the propagation of feature annotation.</text>
</comment>
<feature type="binding site" evidence="8">
    <location>
        <begin position="57"/>
        <end position="59"/>
    </location>
    <ligand>
        <name>AMP</name>
        <dbReference type="ChEBI" id="CHEBI:456215"/>
    </ligand>
</feature>
<dbReference type="NCBIfam" id="NF011100">
    <property type="entry name" value="PRK14527.1"/>
    <property type="match status" value="1"/>
</dbReference>
<feature type="binding site" evidence="8">
    <location>
        <position position="199"/>
    </location>
    <ligand>
        <name>ATP</name>
        <dbReference type="ChEBI" id="CHEBI:30616"/>
    </ligand>
</feature>
<organism evidence="12 13">
    <name type="scientific">Peptoclostridium litorale DSM 5388</name>
    <dbReference type="NCBI Taxonomy" id="1121324"/>
    <lineage>
        <taxon>Bacteria</taxon>
        <taxon>Bacillati</taxon>
        <taxon>Bacillota</taxon>
        <taxon>Clostridia</taxon>
        <taxon>Peptostreptococcales</taxon>
        <taxon>Peptoclostridiaceae</taxon>
        <taxon>Peptoclostridium</taxon>
    </lineage>
</organism>
<dbReference type="Pfam" id="PF00406">
    <property type="entry name" value="ADK"/>
    <property type="match status" value="1"/>
</dbReference>
<accession>A0A069RBY2</accession>
<dbReference type="GO" id="GO:0004017">
    <property type="term" value="F:AMP kinase activity"/>
    <property type="evidence" value="ECO:0007669"/>
    <property type="project" value="UniProtKB-UniRule"/>
</dbReference>
<dbReference type="HAMAP" id="MF_00235">
    <property type="entry name" value="Adenylate_kinase_Adk"/>
    <property type="match status" value="1"/>
</dbReference>
<keyword evidence="8" id="KW-0963">Cytoplasm</keyword>
<dbReference type="PRINTS" id="PR00094">
    <property type="entry name" value="ADENYLTKNASE"/>
</dbReference>
<comment type="domain">
    <text evidence="8">Consists of three domains, a large central CORE domain and two small peripheral domains, NMPbind and LID, which undergo movements during catalysis. The LID domain closes over the site of phosphoryl transfer upon ATP binding. Assembling and dissambling the active center during each catalytic cycle provides an effective means to prevent ATP hydrolysis. Some bacteria have evolved a zinc-coordinating structure that stabilizes the LID domain.</text>
</comment>
<evidence type="ECO:0000256" key="7">
    <source>
        <dbReference type="ARBA" id="ARBA00022840"/>
    </source>
</evidence>
<keyword evidence="7 8" id="KW-0067">ATP-binding</keyword>
<evidence type="ECO:0000256" key="9">
    <source>
        <dbReference type="RuleBase" id="RU003330"/>
    </source>
</evidence>
<dbReference type="SUPFAM" id="SSF52540">
    <property type="entry name" value="P-loop containing nucleoside triphosphate hydrolases"/>
    <property type="match status" value="1"/>
</dbReference>
<dbReference type="eggNOG" id="COG0563">
    <property type="taxonomic scope" value="Bacteria"/>
</dbReference>
<feature type="binding site" evidence="8">
    <location>
        <position position="153"/>
    </location>
    <ligand>
        <name>Zn(2+)</name>
        <dbReference type="ChEBI" id="CHEBI:29105"/>
        <note>structural</note>
    </ligand>
</feature>
<dbReference type="InterPro" id="IPR007862">
    <property type="entry name" value="Adenylate_kinase_lid-dom"/>
</dbReference>
<dbReference type="CDD" id="cd01428">
    <property type="entry name" value="ADK"/>
    <property type="match status" value="1"/>
</dbReference>
<dbReference type="Gene3D" id="3.40.50.300">
    <property type="entry name" value="P-loop containing nucleotide triphosphate hydrolases"/>
    <property type="match status" value="1"/>
</dbReference>
<feature type="binding site" evidence="8">
    <location>
        <position position="36"/>
    </location>
    <ligand>
        <name>AMP</name>
        <dbReference type="ChEBI" id="CHEBI:456215"/>
    </ligand>
</feature>
<dbReference type="InterPro" id="IPR000850">
    <property type="entry name" value="Adenylat/UMP-CMP_kin"/>
</dbReference>
<feature type="binding site" evidence="8">
    <location>
        <position position="92"/>
    </location>
    <ligand>
        <name>AMP</name>
        <dbReference type="ChEBI" id="CHEBI:456215"/>
    </ligand>
</feature>
<comment type="similarity">
    <text evidence="8 9">Belongs to the adenylate kinase family.</text>
</comment>
<evidence type="ECO:0000256" key="3">
    <source>
        <dbReference type="ARBA" id="ARBA00022727"/>
    </source>
</evidence>
<dbReference type="RefSeq" id="WP_038267294.1">
    <property type="nucleotide sequence ID" value="NZ_FSRH01000014.1"/>
</dbReference>
<dbReference type="NCBIfam" id="TIGR01351">
    <property type="entry name" value="adk"/>
    <property type="match status" value="1"/>
</dbReference>
<dbReference type="UniPathway" id="UPA00588">
    <property type="reaction ID" value="UER00649"/>
</dbReference>
<gene>
    <name evidence="8 12" type="primary">adk</name>
    <name evidence="12" type="ORF">CLIT_24c00460</name>
</gene>
<feature type="binding site" evidence="8">
    <location>
        <begin position="10"/>
        <end position="15"/>
    </location>
    <ligand>
        <name>ATP</name>
        <dbReference type="ChEBI" id="CHEBI:30616"/>
    </ligand>
</feature>
<evidence type="ECO:0000256" key="5">
    <source>
        <dbReference type="ARBA" id="ARBA00022777"/>
    </source>
</evidence>
<proteinExistence type="inferred from homology"/>
<comment type="caution">
    <text evidence="12">The sequence shown here is derived from an EMBL/GenBank/DDBJ whole genome shotgun (WGS) entry which is preliminary data.</text>
</comment>
<evidence type="ECO:0000256" key="6">
    <source>
        <dbReference type="ARBA" id="ARBA00022833"/>
    </source>
</evidence>
<keyword evidence="2 8" id="KW-0479">Metal-binding</keyword>
<evidence type="ECO:0000313" key="13">
    <source>
        <dbReference type="Proteomes" id="UP000027946"/>
    </source>
</evidence>
<dbReference type="NCBIfam" id="NF001380">
    <property type="entry name" value="PRK00279.1-2"/>
    <property type="match status" value="1"/>
</dbReference>
<evidence type="ECO:0000256" key="8">
    <source>
        <dbReference type="HAMAP-Rule" id="MF_00235"/>
    </source>
</evidence>
<dbReference type="OrthoDB" id="9805030at2"/>
<evidence type="ECO:0000256" key="4">
    <source>
        <dbReference type="ARBA" id="ARBA00022741"/>
    </source>
</evidence>
<dbReference type="InterPro" id="IPR006259">
    <property type="entry name" value="Adenyl_kin_sub"/>
</dbReference>
<evidence type="ECO:0000256" key="10">
    <source>
        <dbReference type="RuleBase" id="RU003331"/>
    </source>
</evidence>
<name>A0A069RBY2_PEPLI</name>
<dbReference type="GO" id="GO:0005524">
    <property type="term" value="F:ATP binding"/>
    <property type="evidence" value="ECO:0007669"/>
    <property type="project" value="UniProtKB-UniRule"/>
</dbReference>
<keyword evidence="3 8" id="KW-0545">Nucleotide biosynthesis</keyword>
<dbReference type="GO" id="GO:0008270">
    <property type="term" value="F:zinc ion binding"/>
    <property type="evidence" value="ECO:0007669"/>
    <property type="project" value="UniProtKB-UniRule"/>
</dbReference>
<sequence length="216" mass="23977">MKLVLLGPPGAGKGTQAISIVQKYDIPHISTGDIFRKNIKEGTDLGKKAKDYMDKGLLVPDELVVDLVKSRLVEDDCKQGFLLDGFPRTVNQADELDKVLGEMDMNLDKVVNIDVDKEILVKRAIGRRICRNCGAAYHIEFNPPKEEGVCSLCGGELYQRDDDTQETVSKRIAVYLDQTKPLAEYYSKKGILVDIDGQQSIEKVFEDIVNALGSES</sequence>
<keyword evidence="4 8" id="KW-0547">Nucleotide-binding</keyword>
<dbReference type="STRING" id="1121324.CLIT_24c00460"/>
<feature type="region of interest" description="LID" evidence="8">
    <location>
        <begin position="126"/>
        <end position="163"/>
    </location>
</feature>
<keyword evidence="5 8" id="KW-0418">Kinase</keyword>
<keyword evidence="13" id="KW-1185">Reference proteome</keyword>
<dbReference type="EC" id="2.7.4.3" evidence="8 10"/>
<feature type="region of interest" description="NMP" evidence="8">
    <location>
        <begin position="30"/>
        <end position="59"/>
    </location>
</feature>
<comment type="catalytic activity">
    <reaction evidence="8 10">
        <text>AMP + ATP = 2 ADP</text>
        <dbReference type="Rhea" id="RHEA:12973"/>
        <dbReference type="ChEBI" id="CHEBI:30616"/>
        <dbReference type="ChEBI" id="CHEBI:456215"/>
        <dbReference type="ChEBI" id="CHEBI:456216"/>
        <dbReference type="EC" id="2.7.4.3"/>
    </reaction>
</comment>
<reference evidence="12 13" key="1">
    <citation type="submission" date="2014-03" db="EMBL/GenBank/DDBJ databases">
        <title>Genome sequence of Clostridium litorale W6, DSM 5388.</title>
        <authorList>
            <person name="Poehlein A."/>
            <person name="Jagirdar A."/>
            <person name="Khonsari B."/>
            <person name="Chibani C.M."/>
            <person name="Gutierrez Gutierrez D.A."/>
            <person name="Davydova E."/>
            <person name="Alghaithi H.S."/>
            <person name="Nair K.P."/>
            <person name="Dhamotharan K."/>
            <person name="Chandran L."/>
            <person name="G W."/>
            <person name="Daniel R."/>
        </authorList>
    </citation>
    <scope>NUCLEOTIDE SEQUENCE [LARGE SCALE GENOMIC DNA]</scope>
    <source>
        <strain evidence="12 13">W6</strain>
    </source>
</reference>
<evidence type="ECO:0000313" key="12">
    <source>
        <dbReference type="EMBL" id="KDR94283.1"/>
    </source>
</evidence>